<dbReference type="PANTHER" id="PTHR18966">
    <property type="entry name" value="IONOTROPIC GLUTAMATE RECEPTOR"/>
    <property type="match status" value="1"/>
</dbReference>
<keyword evidence="17" id="KW-1185">Reference proteome</keyword>
<dbReference type="GO" id="GO:0016020">
    <property type="term" value="C:membrane"/>
    <property type="evidence" value="ECO:0007669"/>
    <property type="project" value="UniProtKB-SubCell"/>
</dbReference>
<comment type="caution">
    <text evidence="16">The sequence shown here is derived from an EMBL/GenBank/DDBJ whole genome shotgun (WGS) entry which is preliminary data.</text>
</comment>
<dbReference type="PIRSF" id="PIRSF037090">
    <property type="entry name" value="Iontro_Glu-like_rcpt_pln"/>
    <property type="match status" value="1"/>
</dbReference>
<feature type="disulfide bond" evidence="13">
    <location>
        <begin position="857"/>
        <end position="911"/>
    </location>
</feature>
<evidence type="ECO:0000256" key="6">
    <source>
        <dbReference type="ARBA" id="ARBA00022989"/>
    </source>
</evidence>
<keyword evidence="6 14" id="KW-1133">Transmembrane helix</keyword>
<feature type="transmembrane region" description="Helical" evidence="14">
    <location>
        <begin position="748"/>
        <end position="772"/>
    </location>
</feature>
<organism evidence="16 17">
    <name type="scientific">Tagetes erecta</name>
    <name type="common">African marigold</name>
    <dbReference type="NCBI Taxonomy" id="13708"/>
    <lineage>
        <taxon>Eukaryota</taxon>
        <taxon>Viridiplantae</taxon>
        <taxon>Streptophyta</taxon>
        <taxon>Embryophyta</taxon>
        <taxon>Tracheophyta</taxon>
        <taxon>Spermatophyta</taxon>
        <taxon>Magnoliopsida</taxon>
        <taxon>eudicotyledons</taxon>
        <taxon>Gunneridae</taxon>
        <taxon>Pentapetalae</taxon>
        <taxon>asterids</taxon>
        <taxon>campanulids</taxon>
        <taxon>Asterales</taxon>
        <taxon>Asteraceae</taxon>
        <taxon>Asteroideae</taxon>
        <taxon>Heliantheae alliance</taxon>
        <taxon>Tageteae</taxon>
        <taxon>Tagetes</taxon>
    </lineage>
</organism>
<dbReference type="InterPro" id="IPR017103">
    <property type="entry name" value="Iontropic_Glu_rcpt_pln"/>
</dbReference>
<comment type="similarity">
    <text evidence="2">Belongs to the glutamate-gated ion channel (TC 1.A.10.1) family.</text>
</comment>
<evidence type="ECO:0000256" key="10">
    <source>
        <dbReference type="ARBA" id="ARBA00023180"/>
    </source>
</evidence>
<proteinExistence type="inferred from homology"/>
<keyword evidence="7" id="KW-0406">Ion transport</keyword>
<dbReference type="SUPFAM" id="SSF53850">
    <property type="entry name" value="Periplasmic binding protein-like II"/>
    <property type="match status" value="1"/>
</dbReference>
<dbReference type="SMART" id="SM00079">
    <property type="entry name" value="PBPe"/>
    <property type="match status" value="1"/>
</dbReference>
<feature type="transmembrane region" description="Helical" evidence="14">
    <location>
        <begin position="688"/>
        <end position="706"/>
    </location>
</feature>
<keyword evidence="12" id="KW-0407">Ion channel</keyword>
<feature type="transmembrane region" description="Helical" evidence="14">
    <location>
        <begin position="928"/>
        <end position="948"/>
    </location>
</feature>
<evidence type="ECO:0000256" key="12">
    <source>
        <dbReference type="ARBA" id="ARBA00023303"/>
    </source>
</evidence>
<dbReference type="AlphaFoldDB" id="A0AAD8NUQ0"/>
<evidence type="ECO:0000256" key="5">
    <source>
        <dbReference type="ARBA" id="ARBA00022729"/>
    </source>
</evidence>
<evidence type="ECO:0000256" key="9">
    <source>
        <dbReference type="ARBA" id="ARBA00023170"/>
    </source>
</evidence>
<evidence type="ECO:0000313" key="16">
    <source>
        <dbReference type="EMBL" id="KAK1421456.1"/>
    </source>
</evidence>
<keyword evidence="4 14" id="KW-0812">Transmembrane</keyword>
<sequence>MCLHPTPLFRDNWHYKFSGKAIYLISYIHHSTIYLVTIITSLSLLVLHHLISSLFPHIHTYIHVYIQLYKKTAIFLTFHKTFLICVRYWKLKPPFVREMHKNFVWALLILVVNFNGCFSDGVNNTNVSTRPDVVNIASILTFDSIIGKVAKIALEAAVEDVNSDPTILNGTKLNITLHDSKYSGFMSMMAALQVMETDAVALIGPQNSALAHVISELANELQVPVLSYTATDPTLASLQYPFFVRTTHSDLYQMAAIADIVRYYEWRQVIAIYMDDDYGRNGIIALGDQLAARGCKISHKAPIKPQATKTDISDVLVKVALMESRVLVVHTYANWGLDILEVANSLKMLDYGYVWIATNWLSTVIDISSPLNLKTLDTMQGFITLKSYIKDSNLTRKFASEWRNLTTLGLSTYCLYAYDTVWLLAHALDAYFDQGGNISFSKDLRLTGLEGEFLNLDSLSIFNGGKLLLQDILKVKMKGLTGVIEFTSEKAMVFPDYEVINVIGTGVRKIGYWSNFSGLSTFPPENVNMNLANQSSSSKALHTVIWPGQTMQKPRGWVFPENGKQLEIGVPNRVSFTEFVGHSKETDAFDGYCIDVFTSAVNLLPYGVPYKFKSFGDNVKNPSNTELLSLIEAGVYDAAVGDIAITTNRTRLADFSQPFIESGLVVVAPVWRSNSNTWAFLRPFSPSLWFVTGMFFIIVGAVVWTLEHRINDEFRGPPKQQIVTVLWFSFSTLFSSHRENTLSTLGRMILILWLFVVLIINSSYTASLTSILTVQRLYSPIKGIDSLMASNDPIGYQENSFVHNYLITEYGIRGDRFIPLSLPEDFEKALRDGPNNGGVAAVVHERPYMELFLSTRCDFSIVGQEFTRNGWGFAFPRDSPLVADMSTAILKLSENGDLQRIHDKWLLRSACSSEGTKFEVDRLELASFQGLFFICGLACFLAITIYIAQTLRQFYKHYPTLSESTESNNQSRRLNTFISFVDEKEETTKARLKRKYSSSSKIDLSLNTSK</sequence>
<evidence type="ECO:0000256" key="8">
    <source>
        <dbReference type="ARBA" id="ARBA00023136"/>
    </source>
</evidence>
<dbReference type="InterPro" id="IPR001320">
    <property type="entry name" value="Iontro_rcpt_C"/>
</dbReference>
<dbReference type="FunFam" id="3.40.190.10:FF:000175">
    <property type="entry name" value="Glutamate receptor"/>
    <property type="match status" value="1"/>
</dbReference>
<dbReference type="GO" id="GO:0007165">
    <property type="term" value="P:signal transduction"/>
    <property type="evidence" value="ECO:0007669"/>
    <property type="project" value="UniProtKB-ARBA"/>
</dbReference>
<protein>
    <recommendedName>
        <fullName evidence="15">Ionotropic glutamate receptor C-terminal domain-containing protein</fullName>
    </recommendedName>
</protein>
<accession>A0AAD8NUQ0</accession>
<dbReference type="InterPro" id="IPR028082">
    <property type="entry name" value="Peripla_BP_I"/>
</dbReference>
<dbReference type="GO" id="GO:0015276">
    <property type="term" value="F:ligand-gated monoatomic ion channel activity"/>
    <property type="evidence" value="ECO:0007669"/>
    <property type="project" value="InterPro"/>
</dbReference>
<dbReference type="SUPFAM" id="SSF53822">
    <property type="entry name" value="Periplasmic binding protein-like I"/>
    <property type="match status" value="1"/>
</dbReference>
<evidence type="ECO:0000313" key="17">
    <source>
        <dbReference type="Proteomes" id="UP001229421"/>
    </source>
</evidence>
<dbReference type="Pfam" id="PF01094">
    <property type="entry name" value="ANF_receptor"/>
    <property type="match status" value="1"/>
</dbReference>
<evidence type="ECO:0000256" key="7">
    <source>
        <dbReference type="ARBA" id="ARBA00023065"/>
    </source>
</evidence>
<evidence type="ECO:0000256" key="2">
    <source>
        <dbReference type="ARBA" id="ARBA00008685"/>
    </source>
</evidence>
<keyword evidence="8 14" id="KW-0472">Membrane</keyword>
<reference evidence="16" key="1">
    <citation type="journal article" date="2023" name="bioRxiv">
        <title>Improved chromosome-level genome assembly for marigold (Tagetes erecta).</title>
        <authorList>
            <person name="Jiang F."/>
            <person name="Yuan L."/>
            <person name="Wang S."/>
            <person name="Wang H."/>
            <person name="Xu D."/>
            <person name="Wang A."/>
            <person name="Fan W."/>
        </authorList>
    </citation>
    <scope>NUCLEOTIDE SEQUENCE</scope>
    <source>
        <strain evidence="16">WSJ</strain>
        <tissue evidence="16">Leaf</tissue>
    </source>
</reference>
<keyword evidence="13" id="KW-1015">Disulfide bond</keyword>
<dbReference type="InterPro" id="IPR001828">
    <property type="entry name" value="ANF_lig-bd_rcpt"/>
</dbReference>
<name>A0AAD8NUQ0_TARER</name>
<keyword evidence="11" id="KW-1071">Ligand-gated ion channel</keyword>
<dbReference type="Gene3D" id="1.10.287.70">
    <property type="match status" value="1"/>
</dbReference>
<evidence type="ECO:0000256" key="13">
    <source>
        <dbReference type="PIRSR" id="PIRSR037090-50"/>
    </source>
</evidence>
<dbReference type="FunFam" id="1.10.287.70:FF:000037">
    <property type="entry name" value="Glutamate receptor"/>
    <property type="match status" value="1"/>
</dbReference>
<dbReference type="Pfam" id="PF00060">
    <property type="entry name" value="Lig_chan"/>
    <property type="match status" value="1"/>
</dbReference>
<dbReference type="EMBL" id="JAUHHV010000006">
    <property type="protein sequence ID" value="KAK1421456.1"/>
    <property type="molecule type" value="Genomic_DNA"/>
</dbReference>
<dbReference type="Gene3D" id="3.40.50.2300">
    <property type="match status" value="2"/>
</dbReference>
<evidence type="ECO:0000259" key="15">
    <source>
        <dbReference type="SMART" id="SM00079"/>
    </source>
</evidence>
<dbReference type="InterPro" id="IPR015683">
    <property type="entry name" value="Ionotropic_Glu_rcpt"/>
</dbReference>
<dbReference type="CDD" id="cd19990">
    <property type="entry name" value="PBP1_GABAb_receptor_plant"/>
    <property type="match status" value="1"/>
</dbReference>
<dbReference type="Proteomes" id="UP001229421">
    <property type="component" value="Unassembled WGS sequence"/>
</dbReference>
<dbReference type="CDD" id="cd13686">
    <property type="entry name" value="GluR_Plant"/>
    <property type="match status" value="1"/>
</dbReference>
<evidence type="ECO:0000256" key="11">
    <source>
        <dbReference type="ARBA" id="ARBA00023286"/>
    </source>
</evidence>
<dbReference type="FunFam" id="3.40.50.2300:FF:000081">
    <property type="entry name" value="Glutamate receptor"/>
    <property type="match status" value="1"/>
</dbReference>
<dbReference type="GO" id="GO:0009611">
    <property type="term" value="P:response to wounding"/>
    <property type="evidence" value="ECO:0007669"/>
    <property type="project" value="UniProtKB-ARBA"/>
</dbReference>
<evidence type="ECO:0000256" key="4">
    <source>
        <dbReference type="ARBA" id="ARBA00022692"/>
    </source>
</evidence>
<dbReference type="InterPro" id="IPR044440">
    <property type="entry name" value="GABAb_receptor_plant_PBP1"/>
</dbReference>
<evidence type="ECO:0000256" key="3">
    <source>
        <dbReference type="ARBA" id="ARBA00022448"/>
    </source>
</evidence>
<comment type="subcellular location">
    <subcellularLocation>
        <location evidence="1">Membrane</location>
        <topology evidence="1">Multi-pass membrane protein</topology>
    </subcellularLocation>
</comment>
<keyword evidence="5" id="KW-0732">Signal</keyword>
<evidence type="ECO:0000256" key="14">
    <source>
        <dbReference type="SAM" id="Phobius"/>
    </source>
</evidence>
<dbReference type="FunFam" id="3.40.190.10:FF:000054">
    <property type="entry name" value="Glutamate receptor"/>
    <property type="match status" value="1"/>
</dbReference>
<gene>
    <name evidence="16" type="ORF">QVD17_23800</name>
</gene>
<dbReference type="GO" id="GO:1901701">
    <property type="term" value="P:cellular response to oxygen-containing compound"/>
    <property type="evidence" value="ECO:0007669"/>
    <property type="project" value="UniProtKB-ARBA"/>
</dbReference>
<dbReference type="Gene3D" id="3.40.190.10">
    <property type="entry name" value="Periplasmic binding protein-like II"/>
    <property type="match status" value="2"/>
</dbReference>
<keyword evidence="9" id="KW-0675">Receptor</keyword>
<dbReference type="PRINTS" id="PR01176">
    <property type="entry name" value="GABABRECEPTR"/>
</dbReference>
<keyword evidence="10" id="KW-0325">Glycoprotein</keyword>
<evidence type="ECO:0000256" key="1">
    <source>
        <dbReference type="ARBA" id="ARBA00004141"/>
    </source>
</evidence>
<feature type="domain" description="Ionotropic glutamate receptor C-terminal" evidence="15">
    <location>
        <begin position="567"/>
        <end position="908"/>
    </location>
</feature>
<keyword evidence="3" id="KW-0813">Transport</keyword>